<dbReference type="EMBL" id="MPSH01000025">
    <property type="protein sequence ID" value="PNH29609.1"/>
    <property type="molecule type" value="Genomic_DNA"/>
</dbReference>
<name>A0AA44WDE8_VERDA</name>
<protein>
    <submittedName>
        <fullName evidence="1">Uncharacterized protein</fullName>
    </submittedName>
</protein>
<comment type="caution">
    <text evidence="1">The sequence shown here is derived from an EMBL/GenBank/DDBJ whole genome shotgun (WGS) entry which is preliminary data.</text>
</comment>
<accession>A0AA44WDE8</accession>
<reference evidence="1 2" key="1">
    <citation type="submission" date="2017-12" db="EMBL/GenBank/DDBJ databases">
        <title>Comparative genomics yields insights into virulence evolution of Verticillium dahliae.</title>
        <authorList>
            <person name="Fan R."/>
            <person name="Armitage A.D."/>
            <person name="Cascant-Lopez E."/>
            <person name="Sobczyk M."/>
            <person name="Cockerton H.M."/>
            <person name="Harrison R.J."/>
        </authorList>
    </citation>
    <scope>NUCLEOTIDE SEQUENCE [LARGE SCALE GENOMIC DNA]</scope>
    <source>
        <strain evidence="1 2">12008</strain>
    </source>
</reference>
<gene>
    <name evidence="1" type="ORF">BJF96_g7000</name>
</gene>
<dbReference type="Proteomes" id="UP000236305">
    <property type="component" value="Unassembled WGS sequence"/>
</dbReference>
<sequence length="57" mass="6524">MLRTGGLGKFWDFRIGGVAVGVRITYSLESPLPPRCDFAHKFGFQFLIKRFVTVDFQ</sequence>
<proteinExistence type="predicted"/>
<dbReference type="AlphaFoldDB" id="A0AA44WDE8"/>
<evidence type="ECO:0000313" key="1">
    <source>
        <dbReference type="EMBL" id="PNH29609.1"/>
    </source>
</evidence>
<organism evidence="1 2">
    <name type="scientific">Verticillium dahliae</name>
    <name type="common">Verticillium wilt</name>
    <dbReference type="NCBI Taxonomy" id="27337"/>
    <lineage>
        <taxon>Eukaryota</taxon>
        <taxon>Fungi</taxon>
        <taxon>Dikarya</taxon>
        <taxon>Ascomycota</taxon>
        <taxon>Pezizomycotina</taxon>
        <taxon>Sordariomycetes</taxon>
        <taxon>Hypocreomycetidae</taxon>
        <taxon>Glomerellales</taxon>
        <taxon>Plectosphaerellaceae</taxon>
        <taxon>Verticillium</taxon>
    </lineage>
</organism>
<evidence type="ECO:0000313" key="2">
    <source>
        <dbReference type="Proteomes" id="UP000236305"/>
    </source>
</evidence>